<evidence type="ECO:0000256" key="1">
    <source>
        <dbReference type="SAM" id="MobiDB-lite"/>
    </source>
</evidence>
<organism evidence="2 3">
    <name type="scientific">Streptomyces cirratus</name>
    <dbReference type="NCBI Taxonomy" id="68187"/>
    <lineage>
        <taxon>Bacteria</taxon>
        <taxon>Bacillati</taxon>
        <taxon>Actinomycetota</taxon>
        <taxon>Actinomycetes</taxon>
        <taxon>Kitasatosporales</taxon>
        <taxon>Streptomycetaceae</taxon>
        <taxon>Streptomyces</taxon>
    </lineage>
</organism>
<sequence>MARVSVEGTEIVVRLSPRERLAVRRRRNIRVPVAAVREAAVEPSWWRALRGVAGRGSWHPGRCVGIRHASEGGNGEDFVSVRASGPVLRLELAGDAEFRRIAVSIPDPEGTARRLRPVDPPAEDAGQRNEGRPERVPRRPLLQHEGGTVDDHGRAPGAPSRTGTGAQPKADDERVRRANEGG</sequence>
<proteinExistence type="predicted"/>
<evidence type="ECO:0000313" key="2">
    <source>
        <dbReference type="EMBL" id="GHB52589.1"/>
    </source>
</evidence>
<dbReference type="RefSeq" id="WP_190183961.1">
    <property type="nucleotide sequence ID" value="NZ_BMVP01000003.1"/>
</dbReference>
<reference evidence="3" key="1">
    <citation type="journal article" date="2019" name="Int. J. Syst. Evol. Microbiol.">
        <title>The Global Catalogue of Microorganisms (GCM) 10K type strain sequencing project: providing services to taxonomists for standard genome sequencing and annotation.</title>
        <authorList>
            <consortium name="The Broad Institute Genomics Platform"/>
            <consortium name="The Broad Institute Genome Sequencing Center for Infectious Disease"/>
            <person name="Wu L."/>
            <person name="Ma J."/>
        </authorList>
    </citation>
    <scope>NUCLEOTIDE SEQUENCE [LARGE SCALE GENOMIC DNA]</scope>
    <source>
        <strain evidence="3">JCM 4738</strain>
    </source>
</reference>
<dbReference type="Proteomes" id="UP000642673">
    <property type="component" value="Unassembled WGS sequence"/>
</dbReference>
<feature type="compositionally biased region" description="Basic and acidic residues" evidence="1">
    <location>
        <begin position="125"/>
        <end position="137"/>
    </location>
</feature>
<name>A0ABQ3EYI8_9ACTN</name>
<gene>
    <name evidence="2" type="ORF">GCM10010347_23140</name>
</gene>
<feature type="region of interest" description="Disordered" evidence="1">
    <location>
        <begin position="110"/>
        <end position="182"/>
    </location>
</feature>
<evidence type="ECO:0000313" key="3">
    <source>
        <dbReference type="Proteomes" id="UP000642673"/>
    </source>
</evidence>
<protein>
    <submittedName>
        <fullName evidence="2">Uncharacterized protein</fullName>
    </submittedName>
</protein>
<accession>A0ABQ3EYI8</accession>
<feature type="compositionally biased region" description="Basic and acidic residues" evidence="1">
    <location>
        <begin position="169"/>
        <end position="182"/>
    </location>
</feature>
<dbReference type="EMBL" id="BMVP01000003">
    <property type="protein sequence ID" value="GHB52589.1"/>
    <property type="molecule type" value="Genomic_DNA"/>
</dbReference>
<keyword evidence="3" id="KW-1185">Reference proteome</keyword>
<comment type="caution">
    <text evidence="2">The sequence shown here is derived from an EMBL/GenBank/DDBJ whole genome shotgun (WGS) entry which is preliminary data.</text>
</comment>